<dbReference type="EMBL" id="UINC01000290">
    <property type="protein sequence ID" value="SUZ52716.1"/>
    <property type="molecule type" value="Genomic_DNA"/>
</dbReference>
<dbReference type="CDD" id="cd03785">
    <property type="entry name" value="GT28_MurG"/>
    <property type="match status" value="1"/>
</dbReference>
<evidence type="ECO:0000256" key="1">
    <source>
        <dbReference type="ARBA" id="ARBA00022475"/>
    </source>
</evidence>
<dbReference type="GO" id="GO:0005975">
    <property type="term" value="P:carbohydrate metabolic process"/>
    <property type="evidence" value="ECO:0007669"/>
    <property type="project" value="InterPro"/>
</dbReference>
<dbReference type="Pfam" id="PF03033">
    <property type="entry name" value="Glyco_transf_28"/>
    <property type="match status" value="1"/>
</dbReference>
<dbReference type="InterPro" id="IPR007235">
    <property type="entry name" value="Glyco_trans_28_C"/>
</dbReference>
<proteinExistence type="inferred from homology"/>
<dbReference type="AlphaFoldDB" id="A0A381NDS5"/>
<keyword evidence="6" id="KW-0573">Peptidoglycan synthesis</keyword>
<evidence type="ECO:0000256" key="5">
    <source>
        <dbReference type="ARBA" id="ARBA00022960"/>
    </source>
</evidence>
<evidence type="ECO:0000259" key="11">
    <source>
        <dbReference type="Pfam" id="PF04101"/>
    </source>
</evidence>
<dbReference type="PANTHER" id="PTHR21015">
    <property type="entry name" value="UDP-N-ACETYLGLUCOSAMINE--N-ACETYLMURAMYL-(PENTAPEPTIDE) PYROPHOSPHORYL-UNDECAPRENOL N-ACETYLGLUCOSAMINE TRANSFERASE 1"/>
    <property type="match status" value="1"/>
</dbReference>
<evidence type="ECO:0000256" key="8">
    <source>
        <dbReference type="ARBA" id="ARBA00023306"/>
    </source>
</evidence>
<evidence type="ECO:0000256" key="4">
    <source>
        <dbReference type="ARBA" id="ARBA00022679"/>
    </source>
</evidence>
<feature type="domain" description="Glycosyltransferase family 28 N-terminal" evidence="10">
    <location>
        <begin position="2"/>
        <end position="131"/>
    </location>
</feature>
<dbReference type="InterPro" id="IPR006009">
    <property type="entry name" value="GlcNAc_MurG"/>
</dbReference>
<dbReference type="GO" id="GO:0071555">
    <property type="term" value="P:cell wall organization"/>
    <property type="evidence" value="ECO:0007669"/>
    <property type="project" value="UniProtKB-KW"/>
</dbReference>
<dbReference type="NCBIfam" id="TIGR01133">
    <property type="entry name" value="murG"/>
    <property type="match status" value="1"/>
</dbReference>
<evidence type="ECO:0000313" key="12">
    <source>
        <dbReference type="EMBL" id="SUZ52716.1"/>
    </source>
</evidence>
<keyword evidence="3" id="KW-0328">Glycosyltransferase</keyword>
<dbReference type="GO" id="GO:0008360">
    <property type="term" value="P:regulation of cell shape"/>
    <property type="evidence" value="ECO:0007669"/>
    <property type="project" value="UniProtKB-KW"/>
</dbReference>
<dbReference type="PANTHER" id="PTHR21015:SF22">
    <property type="entry name" value="GLYCOSYLTRANSFERASE"/>
    <property type="match status" value="1"/>
</dbReference>
<protein>
    <recommendedName>
        <fullName evidence="13">Glycosyl transferase family 28 C-terminal domain-containing protein</fullName>
    </recommendedName>
</protein>
<name>A0A381NDS5_9ZZZZ</name>
<dbReference type="InterPro" id="IPR004276">
    <property type="entry name" value="GlycoTrans_28_N"/>
</dbReference>
<keyword evidence="1" id="KW-1003">Cell membrane</keyword>
<dbReference type="Gene3D" id="3.40.50.2000">
    <property type="entry name" value="Glycogen Phosphorylase B"/>
    <property type="match status" value="2"/>
</dbReference>
<keyword evidence="9" id="KW-0961">Cell wall biogenesis/degradation</keyword>
<feature type="domain" description="Glycosyl transferase family 28 C-terminal" evidence="11">
    <location>
        <begin position="176"/>
        <end position="335"/>
    </location>
</feature>
<organism evidence="12">
    <name type="scientific">marine metagenome</name>
    <dbReference type="NCBI Taxonomy" id="408172"/>
    <lineage>
        <taxon>unclassified sequences</taxon>
        <taxon>metagenomes</taxon>
        <taxon>ecological metagenomes</taxon>
    </lineage>
</organism>
<evidence type="ECO:0000256" key="6">
    <source>
        <dbReference type="ARBA" id="ARBA00022984"/>
    </source>
</evidence>
<evidence type="ECO:0000259" key="10">
    <source>
        <dbReference type="Pfam" id="PF03033"/>
    </source>
</evidence>
<sequence>MAIGEEIHRREPKAKVHYVGSNFGLEARVFPVKDVWHTLLPIRGFQRGISFQSIGRNILLPGRIIRSMLKVRSLLNHFLPDVVVGTGGYASALPLYMAFKKKEPLPIVLQEQNSFPGITTRWFAQKAKAVCVAFSEASNHLEKETILTGNPVRKGIAEGDRNNGINEFKMAKDHLTIFLFGGSQGSAYLNKIMDQVVSNIAGAGLQILWQTGDLEYAKYKHREAENIRIIPFIDNMADAYAMSDLIICRSGALTLAEVTVCGKPSILVPFPSAAADHQTKNAQALVNAGASRILFEKSLHARDFFHSVMNLIHDKAELEKMSDASKKLGRPDATREIVDHIFEAAA</sequence>
<reference evidence="12" key="1">
    <citation type="submission" date="2018-05" db="EMBL/GenBank/DDBJ databases">
        <authorList>
            <person name="Lanie J.A."/>
            <person name="Ng W.-L."/>
            <person name="Kazmierczak K.M."/>
            <person name="Andrzejewski T.M."/>
            <person name="Davidsen T.M."/>
            <person name="Wayne K.J."/>
            <person name="Tettelin H."/>
            <person name="Glass J.I."/>
            <person name="Rusch D."/>
            <person name="Podicherti R."/>
            <person name="Tsui H.-C.T."/>
            <person name="Winkler M.E."/>
        </authorList>
    </citation>
    <scope>NUCLEOTIDE SEQUENCE</scope>
</reference>
<keyword evidence="7" id="KW-0472">Membrane</keyword>
<evidence type="ECO:0000256" key="3">
    <source>
        <dbReference type="ARBA" id="ARBA00022676"/>
    </source>
</evidence>
<dbReference type="Pfam" id="PF04101">
    <property type="entry name" value="Glyco_tran_28_C"/>
    <property type="match status" value="1"/>
</dbReference>
<evidence type="ECO:0000256" key="2">
    <source>
        <dbReference type="ARBA" id="ARBA00022618"/>
    </source>
</evidence>
<dbReference type="HAMAP" id="MF_00033">
    <property type="entry name" value="MurG"/>
    <property type="match status" value="1"/>
</dbReference>
<evidence type="ECO:0000256" key="9">
    <source>
        <dbReference type="ARBA" id="ARBA00023316"/>
    </source>
</evidence>
<dbReference type="GO" id="GO:0050511">
    <property type="term" value="F:undecaprenyldiphospho-muramoylpentapeptide beta-N-acetylglucosaminyltransferase activity"/>
    <property type="evidence" value="ECO:0007669"/>
    <property type="project" value="InterPro"/>
</dbReference>
<keyword evidence="5" id="KW-0133">Cell shape</keyword>
<evidence type="ECO:0000256" key="7">
    <source>
        <dbReference type="ARBA" id="ARBA00023136"/>
    </source>
</evidence>
<dbReference type="GO" id="GO:0009252">
    <property type="term" value="P:peptidoglycan biosynthetic process"/>
    <property type="evidence" value="ECO:0007669"/>
    <property type="project" value="UniProtKB-KW"/>
</dbReference>
<evidence type="ECO:0008006" key="13">
    <source>
        <dbReference type="Google" id="ProtNLM"/>
    </source>
</evidence>
<accession>A0A381NDS5</accession>
<dbReference type="GO" id="GO:0051301">
    <property type="term" value="P:cell division"/>
    <property type="evidence" value="ECO:0007669"/>
    <property type="project" value="UniProtKB-KW"/>
</dbReference>
<keyword evidence="2" id="KW-0132">Cell division</keyword>
<dbReference type="SUPFAM" id="SSF53756">
    <property type="entry name" value="UDP-Glycosyltransferase/glycogen phosphorylase"/>
    <property type="match status" value="1"/>
</dbReference>
<keyword evidence="4" id="KW-0808">Transferase</keyword>
<gene>
    <name evidence="12" type="ORF">METZ01_LOCUS5570</name>
</gene>
<keyword evidence="8" id="KW-0131">Cell cycle</keyword>